<dbReference type="InterPro" id="IPR000073">
    <property type="entry name" value="AB_hydrolase_1"/>
</dbReference>
<evidence type="ECO:0000313" key="3">
    <source>
        <dbReference type="Proteomes" id="UP001602245"/>
    </source>
</evidence>
<keyword evidence="2" id="KW-0378">Hydrolase</keyword>
<comment type="caution">
    <text evidence="2">The sequence shown here is derived from an EMBL/GenBank/DDBJ whole genome shotgun (WGS) entry which is preliminary data.</text>
</comment>
<sequence length="261" mass="27326">MVFDCGSVEVNGVRLGCRETGDPSGTPVVLLHGSGSSARTWDRFAARLAGLGYRAIAVDLRGHATSSRSRDYSLASLRDDVLSLLELRSLRDAVLIGHSVGAHAALAASLKAPERISQLVLEDLAAPPRRSGRLGGSGGSGSVKVNPLQVLNAITSIFGGSRDYDLRAVGSILRQLTRPDAQWWERLGEVSHPTLVLSGGPTSCIPPARLTEVATAIPGARLATIPVGHRVHSLAPAEFAATVLPFLAADSVSHGLDRRAA</sequence>
<evidence type="ECO:0000313" key="2">
    <source>
        <dbReference type="EMBL" id="MFF5289024.1"/>
    </source>
</evidence>
<reference evidence="2 3" key="1">
    <citation type="submission" date="2024-10" db="EMBL/GenBank/DDBJ databases">
        <title>The Natural Products Discovery Center: Release of the First 8490 Sequenced Strains for Exploring Actinobacteria Biosynthetic Diversity.</title>
        <authorList>
            <person name="Kalkreuter E."/>
            <person name="Kautsar S.A."/>
            <person name="Yang D."/>
            <person name="Bader C.D."/>
            <person name="Teijaro C.N."/>
            <person name="Fluegel L."/>
            <person name="Davis C.M."/>
            <person name="Simpson J.R."/>
            <person name="Lauterbach L."/>
            <person name="Steele A.D."/>
            <person name="Gui C."/>
            <person name="Meng S."/>
            <person name="Li G."/>
            <person name="Viehrig K."/>
            <person name="Ye F."/>
            <person name="Su P."/>
            <person name="Kiefer A.F."/>
            <person name="Nichols A."/>
            <person name="Cepeda A.J."/>
            <person name="Yan W."/>
            <person name="Fan B."/>
            <person name="Jiang Y."/>
            <person name="Adhikari A."/>
            <person name="Zheng C.-J."/>
            <person name="Schuster L."/>
            <person name="Cowan T.M."/>
            <person name="Smanski M.J."/>
            <person name="Chevrette M.G."/>
            <person name="De Carvalho L.P.S."/>
            <person name="Shen B."/>
        </authorList>
    </citation>
    <scope>NUCLEOTIDE SEQUENCE [LARGE SCALE GENOMIC DNA]</scope>
    <source>
        <strain evidence="2 3">NPDC000087</strain>
    </source>
</reference>
<dbReference type="Pfam" id="PF12697">
    <property type="entry name" value="Abhydrolase_6"/>
    <property type="match status" value="1"/>
</dbReference>
<accession>A0ABW6W6U6</accession>
<dbReference type="Proteomes" id="UP001602245">
    <property type="component" value="Unassembled WGS sequence"/>
</dbReference>
<dbReference type="SUPFAM" id="SSF53474">
    <property type="entry name" value="alpha/beta-Hydrolases"/>
    <property type="match status" value="1"/>
</dbReference>
<dbReference type="PRINTS" id="PR00111">
    <property type="entry name" value="ABHYDROLASE"/>
</dbReference>
<dbReference type="PANTHER" id="PTHR43194:SF2">
    <property type="entry name" value="PEROXISOMAL MEMBRANE PROTEIN LPX1"/>
    <property type="match status" value="1"/>
</dbReference>
<dbReference type="InterPro" id="IPR029058">
    <property type="entry name" value="AB_hydrolase_fold"/>
</dbReference>
<dbReference type="GO" id="GO:0016787">
    <property type="term" value="F:hydrolase activity"/>
    <property type="evidence" value="ECO:0007669"/>
    <property type="project" value="UniProtKB-KW"/>
</dbReference>
<protein>
    <submittedName>
        <fullName evidence="2">Alpha/beta fold hydrolase</fullName>
    </submittedName>
</protein>
<organism evidence="2 3">
    <name type="scientific">Paractinoplanes globisporus</name>
    <dbReference type="NCBI Taxonomy" id="113565"/>
    <lineage>
        <taxon>Bacteria</taxon>
        <taxon>Bacillati</taxon>
        <taxon>Actinomycetota</taxon>
        <taxon>Actinomycetes</taxon>
        <taxon>Micromonosporales</taxon>
        <taxon>Micromonosporaceae</taxon>
        <taxon>Paractinoplanes</taxon>
    </lineage>
</organism>
<proteinExistence type="predicted"/>
<dbReference type="PANTHER" id="PTHR43194">
    <property type="entry name" value="HYDROLASE ALPHA/BETA FOLD FAMILY"/>
    <property type="match status" value="1"/>
</dbReference>
<dbReference type="RefSeq" id="WP_020509369.1">
    <property type="nucleotide sequence ID" value="NZ_JBIAZU010000001.1"/>
</dbReference>
<dbReference type="Gene3D" id="3.40.50.1820">
    <property type="entry name" value="alpha/beta hydrolase"/>
    <property type="match status" value="2"/>
</dbReference>
<dbReference type="EMBL" id="JBIAZU010000001">
    <property type="protein sequence ID" value="MFF5289024.1"/>
    <property type="molecule type" value="Genomic_DNA"/>
</dbReference>
<evidence type="ECO:0000259" key="1">
    <source>
        <dbReference type="Pfam" id="PF12697"/>
    </source>
</evidence>
<gene>
    <name evidence="2" type="ORF">ACFY35_06280</name>
</gene>
<feature type="domain" description="AB hydrolase-1" evidence="1">
    <location>
        <begin position="28"/>
        <end position="241"/>
    </location>
</feature>
<keyword evidence="3" id="KW-1185">Reference proteome</keyword>
<name>A0ABW6W6U6_9ACTN</name>
<dbReference type="InterPro" id="IPR050228">
    <property type="entry name" value="Carboxylesterase_BioH"/>
</dbReference>